<evidence type="ECO:0000313" key="1">
    <source>
        <dbReference type="EnsemblPlants" id="Bo3g028080.1"/>
    </source>
</evidence>
<dbReference type="Proteomes" id="UP000032141">
    <property type="component" value="Chromosome C3"/>
</dbReference>
<protein>
    <submittedName>
        <fullName evidence="1">Uncharacterized protein</fullName>
    </submittedName>
</protein>
<reference evidence="1" key="2">
    <citation type="submission" date="2015-03" db="UniProtKB">
        <authorList>
            <consortium name="EnsemblPlants"/>
        </authorList>
    </citation>
    <scope>IDENTIFICATION</scope>
</reference>
<dbReference type="HOGENOM" id="CLU_1588733_0_0_1"/>
<reference evidence="1 2" key="1">
    <citation type="journal article" date="2014" name="Genome Biol.">
        <title>Transcriptome and methylome profiling reveals relics of genome dominance in the mesopolyploid Brassica oleracea.</title>
        <authorList>
            <person name="Parkin I.A."/>
            <person name="Koh C."/>
            <person name="Tang H."/>
            <person name="Robinson S.J."/>
            <person name="Kagale S."/>
            <person name="Clarke W.E."/>
            <person name="Town C.D."/>
            <person name="Nixon J."/>
            <person name="Krishnakumar V."/>
            <person name="Bidwell S.L."/>
            <person name="Denoeud F."/>
            <person name="Belcram H."/>
            <person name="Links M.G."/>
            <person name="Just J."/>
            <person name="Clarke C."/>
            <person name="Bender T."/>
            <person name="Huebert T."/>
            <person name="Mason A.S."/>
            <person name="Pires J.C."/>
            <person name="Barker G."/>
            <person name="Moore J."/>
            <person name="Walley P.G."/>
            <person name="Manoli S."/>
            <person name="Batley J."/>
            <person name="Edwards D."/>
            <person name="Nelson M.N."/>
            <person name="Wang X."/>
            <person name="Paterson A.H."/>
            <person name="King G."/>
            <person name="Bancroft I."/>
            <person name="Chalhoub B."/>
            <person name="Sharpe A.G."/>
        </authorList>
    </citation>
    <scope>NUCLEOTIDE SEQUENCE</scope>
    <source>
        <strain evidence="1 2">cv. TO1000</strain>
    </source>
</reference>
<accession>A0A0D3B4Y0</accession>
<dbReference type="AlphaFoldDB" id="A0A0D3B4Y0"/>
<evidence type="ECO:0000313" key="2">
    <source>
        <dbReference type="Proteomes" id="UP000032141"/>
    </source>
</evidence>
<dbReference type="EnsemblPlants" id="Bo3g028080.1">
    <property type="protein sequence ID" value="Bo3g028080.1"/>
    <property type="gene ID" value="Bo3g028080"/>
</dbReference>
<proteinExistence type="predicted"/>
<keyword evidence="2" id="KW-1185">Reference proteome</keyword>
<sequence>MEFCLSHPLLLGALASMVLYHNRRSKPNSLAEEIATVVKEVDKVHGMVFWSPLYWESIEMLARDEVSRGIFYALPDESKLHYLKRKTKASMDPEFEHFWQDEDAFVRGAAGVARLIKSREEYAELTHLEKVTFGVTKDEIIRALNQPKAWPAIVGHIILMSFKKDKLN</sequence>
<name>A0A0D3B4Y0_BRAOL</name>
<organism evidence="1 2">
    <name type="scientific">Brassica oleracea var. oleracea</name>
    <dbReference type="NCBI Taxonomy" id="109376"/>
    <lineage>
        <taxon>Eukaryota</taxon>
        <taxon>Viridiplantae</taxon>
        <taxon>Streptophyta</taxon>
        <taxon>Embryophyta</taxon>
        <taxon>Tracheophyta</taxon>
        <taxon>Spermatophyta</taxon>
        <taxon>Magnoliopsida</taxon>
        <taxon>eudicotyledons</taxon>
        <taxon>Gunneridae</taxon>
        <taxon>Pentapetalae</taxon>
        <taxon>rosids</taxon>
        <taxon>malvids</taxon>
        <taxon>Brassicales</taxon>
        <taxon>Brassicaceae</taxon>
        <taxon>Brassiceae</taxon>
        <taxon>Brassica</taxon>
    </lineage>
</organism>
<dbReference type="Gramene" id="Bo3g028080.1">
    <property type="protein sequence ID" value="Bo3g028080.1"/>
    <property type="gene ID" value="Bo3g028080"/>
</dbReference>